<dbReference type="EMBL" id="PDGH01000101">
    <property type="protein sequence ID" value="POB47245.1"/>
    <property type="molecule type" value="Genomic_DNA"/>
</dbReference>
<evidence type="ECO:0000313" key="2">
    <source>
        <dbReference type="Proteomes" id="UP000237466"/>
    </source>
</evidence>
<reference evidence="1 2" key="1">
    <citation type="journal article" date="2018" name="Front. Microbiol.">
        <title>Phylogeny of Vibrio vulnificus from the Analysis of the Core-Genome: Implications for Intra-Species Taxonomy.</title>
        <authorList>
            <person name="Roig F.J."/>
            <person name="Gonzalez-Candelas F."/>
            <person name="Sanjuan E."/>
            <person name="Fouz B."/>
            <person name="Feil E.J."/>
            <person name="Llorens C."/>
            <person name="Baker-Austin C."/>
            <person name="Oliver J.D."/>
            <person name="Danin-Poleg Y."/>
            <person name="Gibas C.J."/>
            <person name="Kashi Y."/>
            <person name="Gulig P.A."/>
            <person name="Morrison S.S."/>
            <person name="Amaro C."/>
        </authorList>
    </citation>
    <scope>NUCLEOTIDE SEQUENCE [LARGE SCALE GENOMIC DNA]</scope>
    <source>
        <strain evidence="1 2">CECT4608</strain>
    </source>
</reference>
<gene>
    <name evidence="1" type="ORF">CRN52_14285</name>
</gene>
<dbReference type="RefSeq" id="WP_043011220.1">
    <property type="nucleotide sequence ID" value="NZ_PDGH01000101.1"/>
</dbReference>
<name>A0A2S3R2B6_VIBVL</name>
<comment type="caution">
    <text evidence="1">The sequence shown here is derived from an EMBL/GenBank/DDBJ whole genome shotgun (WGS) entry which is preliminary data.</text>
</comment>
<evidence type="ECO:0000313" key="1">
    <source>
        <dbReference type="EMBL" id="POB47245.1"/>
    </source>
</evidence>
<accession>A0A2S3R2B6</accession>
<proteinExistence type="predicted"/>
<organism evidence="1 2">
    <name type="scientific">Vibrio vulnificus</name>
    <dbReference type="NCBI Taxonomy" id="672"/>
    <lineage>
        <taxon>Bacteria</taxon>
        <taxon>Pseudomonadati</taxon>
        <taxon>Pseudomonadota</taxon>
        <taxon>Gammaproteobacteria</taxon>
        <taxon>Vibrionales</taxon>
        <taxon>Vibrionaceae</taxon>
        <taxon>Vibrio</taxon>
    </lineage>
</organism>
<dbReference type="Proteomes" id="UP000237466">
    <property type="component" value="Unassembled WGS sequence"/>
</dbReference>
<protein>
    <submittedName>
        <fullName evidence="1">Uncharacterized protein</fullName>
    </submittedName>
</protein>
<sequence length="263" mass="29455">MKECFVSPITGDVFNFTGFEDRVLNGEVGFKIKGVEFNVDATNRNRALNGIRHFILDGFKGTSDIAIELYSHYIRAAIAKISKGLIVEQSFIDECFEGRVAPIDAVNCWLEDEIITSSDQQFHFAIYTVDNCYFDLEVIPINAGSLSLVYRTALSNELEGDLFNIYYDRNCSRLKPVKWSGDLVTSLDALVKGLSEEEIKSMNDITVIKLEDGSFSPINGHRRLKVNLELSGKAKVTNIDTNETITITQGDDGRYVKVESIIN</sequence>
<dbReference type="AlphaFoldDB" id="A0A2S3R2B6"/>